<accession>A0A438C1Y2</accession>
<evidence type="ECO:0000259" key="1">
    <source>
        <dbReference type="Pfam" id="PF17285"/>
    </source>
</evidence>
<gene>
    <name evidence="2" type="primary">PMRT15_2</name>
    <name evidence="2" type="ORF">CK203_069176</name>
</gene>
<keyword evidence="2" id="KW-0489">Methyltransferase</keyword>
<dbReference type="AlphaFoldDB" id="A0A438C1Y2"/>
<feature type="domain" description="PRMT5 TIM barrel" evidence="1">
    <location>
        <begin position="186"/>
        <end position="227"/>
    </location>
</feature>
<sequence>MGISQLIRAGYLSFLAGSQLWLAPEAMILAGDTLILGDMTFERLGTLSRLKGLDHTFSWKLRSSNEEVISQSREEPLLLLTLLEISHLLEFLRGIIHGGWEAKGKKGYSFLLYFRTSWHLLPYNFMTQMDPTYRPSLMVNDRNRSGVLPVAGSDLVLSPAQWSSHVVGMNIPFRPLLTLNGFVSHAGKLSSWIDLDSEDKILRLDSEITLKQEIAWASHLSLQVLHLLIFQSIFCCKTWIVCMGHSGKHAFSSFMAN</sequence>
<dbReference type="GO" id="GO:0032259">
    <property type="term" value="P:methylation"/>
    <property type="evidence" value="ECO:0007669"/>
    <property type="project" value="UniProtKB-KW"/>
</dbReference>
<proteinExistence type="predicted"/>
<evidence type="ECO:0000313" key="2">
    <source>
        <dbReference type="EMBL" id="RVW17235.1"/>
    </source>
</evidence>
<dbReference type="EMBL" id="QGNW01002579">
    <property type="protein sequence ID" value="RVW17235.1"/>
    <property type="molecule type" value="Genomic_DNA"/>
</dbReference>
<keyword evidence="2" id="KW-0808">Transferase</keyword>
<name>A0A438C1Y2_VITVI</name>
<evidence type="ECO:0000313" key="3">
    <source>
        <dbReference type="Proteomes" id="UP000288805"/>
    </source>
</evidence>
<organism evidence="2 3">
    <name type="scientific">Vitis vinifera</name>
    <name type="common">Grape</name>
    <dbReference type="NCBI Taxonomy" id="29760"/>
    <lineage>
        <taxon>Eukaryota</taxon>
        <taxon>Viridiplantae</taxon>
        <taxon>Streptophyta</taxon>
        <taxon>Embryophyta</taxon>
        <taxon>Tracheophyta</taxon>
        <taxon>Spermatophyta</taxon>
        <taxon>Magnoliopsida</taxon>
        <taxon>eudicotyledons</taxon>
        <taxon>Gunneridae</taxon>
        <taxon>Pentapetalae</taxon>
        <taxon>rosids</taxon>
        <taxon>Vitales</taxon>
        <taxon>Vitaceae</taxon>
        <taxon>Viteae</taxon>
        <taxon>Vitis</taxon>
    </lineage>
</organism>
<dbReference type="Gene3D" id="3.20.20.150">
    <property type="entry name" value="Divalent-metal-dependent TIM barrel enzymes"/>
    <property type="match status" value="1"/>
</dbReference>
<comment type="caution">
    <text evidence="2">The sequence shown here is derived from an EMBL/GenBank/DDBJ whole genome shotgun (WGS) entry which is preliminary data.</text>
</comment>
<dbReference type="InterPro" id="IPR035247">
    <property type="entry name" value="PRMT5_TIM"/>
</dbReference>
<reference evidence="2 3" key="1">
    <citation type="journal article" date="2018" name="PLoS Genet.">
        <title>Population sequencing reveals clonal diversity and ancestral inbreeding in the grapevine cultivar Chardonnay.</title>
        <authorList>
            <person name="Roach M.J."/>
            <person name="Johnson D.L."/>
            <person name="Bohlmann J."/>
            <person name="van Vuuren H.J."/>
            <person name="Jones S.J."/>
            <person name="Pretorius I.S."/>
            <person name="Schmidt S.A."/>
            <person name="Borneman A.R."/>
        </authorList>
    </citation>
    <scope>NUCLEOTIDE SEQUENCE [LARGE SCALE GENOMIC DNA]</scope>
    <source>
        <strain evidence="3">cv. Chardonnay</strain>
        <tissue evidence="2">Leaf</tissue>
    </source>
</reference>
<protein>
    <submittedName>
        <fullName evidence="2">Protein arginine N-methyltransferase 1.5</fullName>
    </submittedName>
</protein>
<dbReference type="GO" id="GO:0008168">
    <property type="term" value="F:methyltransferase activity"/>
    <property type="evidence" value="ECO:0007669"/>
    <property type="project" value="UniProtKB-KW"/>
</dbReference>
<dbReference type="Proteomes" id="UP000288805">
    <property type="component" value="Unassembled WGS sequence"/>
</dbReference>
<dbReference type="Pfam" id="PF17285">
    <property type="entry name" value="PRMT5_TIM"/>
    <property type="match status" value="1"/>
</dbReference>